<keyword evidence="11" id="KW-0460">Magnesium</keyword>
<dbReference type="InterPro" id="IPR017440">
    <property type="entry name" value="Cit_synth/succinyl-CoA_lig_AS"/>
</dbReference>
<dbReference type="EMBL" id="MU069545">
    <property type="protein sequence ID" value="KAF5839403.1"/>
    <property type="molecule type" value="Genomic_DNA"/>
</dbReference>
<dbReference type="InterPro" id="IPR005811">
    <property type="entry name" value="SUCC_ACL_C"/>
</dbReference>
<dbReference type="PANTHER" id="PTHR23118:SF42">
    <property type="entry name" value="ATP-CITRATE SYNTHASE"/>
    <property type="match status" value="1"/>
</dbReference>
<dbReference type="InterPro" id="IPR036969">
    <property type="entry name" value="Citrate_synthase_sf"/>
</dbReference>
<dbReference type="PROSITE" id="PS01217">
    <property type="entry name" value="SUCCINYL_COA_LIG_3"/>
    <property type="match status" value="1"/>
</dbReference>
<dbReference type="InterPro" id="IPR017866">
    <property type="entry name" value="Succ-CoA_synthase_bsu_CS"/>
</dbReference>
<dbReference type="InterPro" id="IPR016102">
    <property type="entry name" value="Succinyl-CoA_synth-like"/>
</dbReference>
<organism evidence="15 16">
    <name type="scientific">Dunaliella salina</name>
    <name type="common">Green alga</name>
    <name type="synonym">Protococcus salinus</name>
    <dbReference type="NCBI Taxonomy" id="3046"/>
    <lineage>
        <taxon>Eukaryota</taxon>
        <taxon>Viridiplantae</taxon>
        <taxon>Chlorophyta</taxon>
        <taxon>core chlorophytes</taxon>
        <taxon>Chlorophyceae</taxon>
        <taxon>CS clade</taxon>
        <taxon>Chlamydomonadales</taxon>
        <taxon>Dunaliellaceae</taxon>
        <taxon>Dunaliella</taxon>
    </lineage>
</organism>
<dbReference type="PROSITE" id="PS01216">
    <property type="entry name" value="SUCCINYL_COA_LIG_1"/>
    <property type="match status" value="1"/>
</dbReference>
<evidence type="ECO:0000256" key="5">
    <source>
        <dbReference type="ARBA" id="ARBA00022516"/>
    </source>
</evidence>
<dbReference type="SUPFAM" id="SSF48256">
    <property type="entry name" value="Citrate synthase"/>
    <property type="match status" value="1"/>
</dbReference>
<evidence type="ECO:0000256" key="9">
    <source>
        <dbReference type="ARBA" id="ARBA00022741"/>
    </source>
</evidence>
<sequence>MPGRLFNSDTQAVFYNFKEKPVQRMLDFDYVCGRQTPSIACIVQPGSTGGFHKVFFGSTEVAIPVYGSIEEATRKHTLADVFINYASFRSAYDSSMEALKQATIRTVAIIAEGVPERDTKLLIAYARANNKVIIGPATVGGVQAGAFKIGDTAGTLENIIDCKLHRPGSIGFVSKSGGMSNEMYNTLARTTDGLFEGIAIGGDTFPGSTLSDHCLRYQQIDEVKMIVILGELGGQDEYGVVEALKAGSITKPVVAWVSGTCAQLFKSEVQFGHAGARSGGAGESAQAKNAALKDAGAVVPGSFEELEAAIRQTFQGLVDSGKLEPRPDKPAPQIPQDLSAAVAQGKVRVPTHIVSSICDDRGEEPKYAGVTMSELIEEDYGVGDVISLLWFKRKLPKYASKFIEMCVMLCADHGPCVSGAHNTIVTSRAGKDIVSSLVSGLLTIGPRFGGAIDDAARCFKDGHDNNLTPHDFVEGLKKRGMRVPGIGHRIKSKDNRDKRVELLQQFARKFFPSTRYLDYAVRVEETTLQKSANLVMNVDGCIGALFLDLLASSGAFTKKEADEVVQIGYLNALFVVARSIGLVGHALDQKRMQQPLYRHPWDDVLYC</sequence>
<dbReference type="SUPFAM" id="SSF51735">
    <property type="entry name" value="NAD(P)-binding Rossmann-fold domains"/>
    <property type="match status" value="1"/>
</dbReference>
<evidence type="ECO:0000256" key="3">
    <source>
        <dbReference type="ARBA" id="ARBA00012639"/>
    </source>
</evidence>
<reference evidence="15" key="1">
    <citation type="submission" date="2017-08" db="EMBL/GenBank/DDBJ databases">
        <authorList>
            <person name="Polle J.E."/>
            <person name="Barry K."/>
            <person name="Cushman J."/>
            <person name="Schmutz J."/>
            <person name="Tran D."/>
            <person name="Hathwaick L.T."/>
            <person name="Yim W.C."/>
            <person name="Jenkins J."/>
            <person name="Mckie-Krisberg Z.M."/>
            <person name="Prochnik S."/>
            <person name="Lindquist E."/>
            <person name="Dockter R.B."/>
            <person name="Adam C."/>
            <person name="Molina H."/>
            <person name="Bunkerborg J."/>
            <person name="Jin E."/>
            <person name="Buchheim M."/>
            <person name="Magnuson J."/>
        </authorList>
    </citation>
    <scope>NUCLEOTIDE SEQUENCE</scope>
    <source>
        <strain evidence="15">CCAP 19/18</strain>
    </source>
</reference>
<evidence type="ECO:0000256" key="10">
    <source>
        <dbReference type="ARBA" id="ARBA00022840"/>
    </source>
</evidence>
<dbReference type="Proteomes" id="UP000815325">
    <property type="component" value="Unassembled WGS sequence"/>
</dbReference>
<dbReference type="CDD" id="cd06100">
    <property type="entry name" value="CCL_ACL-C"/>
    <property type="match status" value="1"/>
</dbReference>
<gene>
    <name evidence="15" type="ORF">DUNSADRAFT_974</name>
</gene>
<dbReference type="Pfam" id="PF02629">
    <property type="entry name" value="CoA_binding"/>
    <property type="match status" value="1"/>
</dbReference>
<comment type="subcellular location">
    <subcellularLocation>
        <location evidence="1">Cytoplasm</location>
    </subcellularLocation>
</comment>
<keyword evidence="9" id="KW-0547">Nucleotide-binding</keyword>
<keyword evidence="4" id="KW-0963">Cytoplasm</keyword>
<evidence type="ECO:0000256" key="11">
    <source>
        <dbReference type="ARBA" id="ARBA00022842"/>
    </source>
</evidence>
<keyword evidence="6" id="KW-0597">Phosphoprotein</keyword>
<keyword evidence="8" id="KW-0479">Metal-binding</keyword>
<dbReference type="InterPro" id="IPR033847">
    <property type="entry name" value="Citrt_syn/SCS-alpha_CS"/>
</dbReference>
<evidence type="ECO:0000256" key="4">
    <source>
        <dbReference type="ARBA" id="ARBA00022490"/>
    </source>
</evidence>
<evidence type="ECO:0000313" key="15">
    <source>
        <dbReference type="EMBL" id="KAF5839403.1"/>
    </source>
</evidence>
<evidence type="ECO:0000256" key="8">
    <source>
        <dbReference type="ARBA" id="ARBA00022723"/>
    </source>
</evidence>
<keyword evidence="12" id="KW-0443">Lipid metabolism</keyword>
<dbReference type="InterPro" id="IPR003781">
    <property type="entry name" value="CoA-bd"/>
</dbReference>
<dbReference type="Gene3D" id="3.40.50.261">
    <property type="entry name" value="Succinyl-CoA synthetase domains"/>
    <property type="match status" value="1"/>
</dbReference>
<keyword evidence="10" id="KW-0067">ATP-binding</keyword>
<keyword evidence="16" id="KW-1185">Reference proteome</keyword>
<evidence type="ECO:0000259" key="13">
    <source>
        <dbReference type="Pfam" id="PF00549"/>
    </source>
</evidence>
<dbReference type="Pfam" id="PF00549">
    <property type="entry name" value="Ligase_CoA"/>
    <property type="match status" value="1"/>
</dbReference>
<dbReference type="Pfam" id="PF00285">
    <property type="entry name" value="Citrate_synt"/>
    <property type="match status" value="1"/>
</dbReference>
<feature type="domain" description="CoA-binding" evidence="14">
    <location>
        <begin position="26"/>
        <end position="113"/>
    </location>
</feature>
<evidence type="ECO:0000256" key="2">
    <source>
        <dbReference type="ARBA" id="ARBA00011412"/>
    </source>
</evidence>
<comment type="caution">
    <text evidence="15">The sequence shown here is derived from an EMBL/GenBank/DDBJ whole genome shotgun (WGS) entry which is preliminary data.</text>
</comment>
<evidence type="ECO:0000313" key="16">
    <source>
        <dbReference type="Proteomes" id="UP000815325"/>
    </source>
</evidence>
<feature type="domain" description="ATP-citrate synthase/succinyl-CoA ligase C-terminal" evidence="13">
    <location>
        <begin position="173"/>
        <end position="298"/>
    </location>
</feature>
<dbReference type="InterPro" id="IPR016143">
    <property type="entry name" value="Citrate_synth-like_sm_a-sub"/>
</dbReference>
<name>A0ABQ7GXV7_DUNSA</name>
<dbReference type="PANTHER" id="PTHR23118">
    <property type="entry name" value="ATP-CITRATE SYNTHASE"/>
    <property type="match status" value="1"/>
</dbReference>
<dbReference type="PROSITE" id="PS00399">
    <property type="entry name" value="SUCCINYL_COA_LIG_2"/>
    <property type="match status" value="1"/>
</dbReference>
<dbReference type="EC" id="2.3.3.8" evidence="3"/>
<evidence type="ECO:0000256" key="6">
    <source>
        <dbReference type="ARBA" id="ARBA00022553"/>
    </source>
</evidence>
<dbReference type="InterPro" id="IPR036291">
    <property type="entry name" value="NAD(P)-bd_dom_sf"/>
</dbReference>
<dbReference type="Gene3D" id="3.40.50.720">
    <property type="entry name" value="NAD(P)-binding Rossmann-like Domain"/>
    <property type="match status" value="1"/>
</dbReference>
<dbReference type="Gene3D" id="1.10.230.10">
    <property type="entry name" value="Cytochrome P450-Terp, domain 2"/>
    <property type="match status" value="1"/>
</dbReference>
<evidence type="ECO:0000256" key="7">
    <source>
        <dbReference type="ARBA" id="ARBA00022679"/>
    </source>
</evidence>
<comment type="subunit">
    <text evidence="2">Heterooctamer of 4 alpha and 4 beta chains.</text>
</comment>
<evidence type="ECO:0000259" key="14">
    <source>
        <dbReference type="Pfam" id="PF02629"/>
    </source>
</evidence>
<evidence type="ECO:0000256" key="1">
    <source>
        <dbReference type="ARBA" id="ARBA00004496"/>
    </source>
</evidence>
<evidence type="ECO:0000256" key="12">
    <source>
        <dbReference type="ARBA" id="ARBA00023098"/>
    </source>
</evidence>
<keyword evidence="7" id="KW-0808">Transferase</keyword>
<dbReference type="InterPro" id="IPR002020">
    <property type="entry name" value="Citrate_synthase"/>
</dbReference>
<keyword evidence="5" id="KW-0444">Lipid biosynthesis</keyword>
<protein>
    <recommendedName>
        <fullName evidence="3">ATP citrate synthase</fullName>
        <ecNumber evidence="3">2.3.3.8</ecNumber>
    </recommendedName>
</protein>
<accession>A0ABQ7GXV7</accession>
<proteinExistence type="predicted"/>